<feature type="compositionally biased region" description="Polar residues" evidence="1">
    <location>
        <begin position="128"/>
        <end position="139"/>
    </location>
</feature>
<feature type="compositionally biased region" description="Polar residues" evidence="1">
    <location>
        <begin position="15"/>
        <end position="36"/>
    </location>
</feature>
<comment type="caution">
    <text evidence="2">The sequence shown here is derived from an EMBL/GenBank/DDBJ whole genome shotgun (WGS) entry which is preliminary data.</text>
</comment>
<name>A0A8S0WJ33_CYCAE</name>
<keyword evidence="3" id="KW-1185">Reference proteome</keyword>
<accession>A0A8S0WJ33</accession>
<dbReference type="OrthoDB" id="10407783at2759"/>
<feature type="compositionally biased region" description="Low complexity" evidence="1">
    <location>
        <begin position="148"/>
        <end position="158"/>
    </location>
</feature>
<dbReference type="EMBL" id="CACVBS010000040">
    <property type="protein sequence ID" value="CAA7263493.1"/>
    <property type="molecule type" value="Genomic_DNA"/>
</dbReference>
<evidence type="ECO:0000313" key="2">
    <source>
        <dbReference type="EMBL" id="CAA7263493.1"/>
    </source>
</evidence>
<sequence length="226" mass="23630">MPTLKNASPPKHLSPPTSASFSHSKMQNATKTNPYDSYVSTNGNQVLFMNAKRAQVNDSVMKTVDTAPPGAAPKGSSFQFGHGAEGMIVDNTVVAAYTGNGTGVDITKFLLDTPLLPRAVAATARGAGQSSDPTSQSLSHGAAYQRESSSPDTTTPGAGTPGGGIKIGNGSTDLIFENCVFRTYTGSDQALNVQAFLTQPPVLPRRSVREQAECAHKTVSGLPRDY</sequence>
<dbReference type="AlphaFoldDB" id="A0A8S0WJ33"/>
<feature type="region of interest" description="Disordered" evidence="1">
    <location>
        <begin position="1"/>
        <end position="36"/>
    </location>
</feature>
<reference evidence="2 3" key="1">
    <citation type="submission" date="2020-01" db="EMBL/GenBank/DDBJ databases">
        <authorList>
            <person name="Gupta K D."/>
        </authorList>
    </citation>
    <scope>NUCLEOTIDE SEQUENCE [LARGE SCALE GENOMIC DNA]</scope>
</reference>
<evidence type="ECO:0000313" key="3">
    <source>
        <dbReference type="Proteomes" id="UP000467700"/>
    </source>
</evidence>
<feature type="region of interest" description="Disordered" evidence="1">
    <location>
        <begin position="124"/>
        <end position="166"/>
    </location>
</feature>
<evidence type="ECO:0000256" key="1">
    <source>
        <dbReference type="SAM" id="MobiDB-lite"/>
    </source>
</evidence>
<organism evidence="2 3">
    <name type="scientific">Cyclocybe aegerita</name>
    <name type="common">Black poplar mushroom</name>
    <name type="synonym">Agrocybe aegerita</name>
    <dbReference type="NCBI Taxonomy" id="1973307"/>
    <lineage>
        <taxon>Eukaryota</taxon>
        <taxon>Fungi</taxon>
        <taxon>Dikarya</taxon>
        <taxon>Basidiomycota</taxon>
        <taxon>Agaricomycotina</taxon>
        <taxon>Agaricomycetes</taxon>
        <taxon>Agaricomycetidae</taxon>
        <taxon>Agaricales</taxon>
        <taxon>Agaricineae</taxon>
        <taxon>Bolbitiaceae</taxon>
        <taxon>Cyclocybe</taxon>
    </lineage>
</organism>
<dbReference type="Proteomes" id="UP000467700">
    <property type="component" value="Unassembled WGS sequence"/>
</dbReference>
<proteinExistence type="predicted"/>
<gene>
    <name evidence="2" type="ORF">AAE3_LOCUS5925</name>
</gene>
<protein>
    <submittedName>
        <fullName evidence="2">Uncharacterized protein</fullName>
    </submittedName>
</protein>